<dbReference type="Proteomes" id="UP000694546">
    <property type="component" value="Chromosome 12"/>
</dbReference>
<evidence type="ECO:0000259" key="3">
    <source>
        <dbReference type="Pfam" id="PF13359"/>
    </source>
</evidence>
<comment type="cofactor">
    <cofactor evidence="1">
        <name>a divalent metal cation</name>
        <dbReference type="ChEBI" id="CHEBI:60240"/>
    </cofactor>
</comment>
<evidence type="ECO:0000256" key="2">
    <source>
        <dbReference type="ARBA" id="ARBA00022723"/>
    </source>
</evidence>
<dbReference type="GO" id="GO:0046872">
    <property type="term" value="F:metal ion binding"/>
    <property type="evidence" value="ECO:0007669"/>
    <property type="project" value="UniProtKB-KW"/>
</dbReference>
<accession>A0A8C5B8S7</accession>
<reference evidence="5" key="1">
    <citation type="submission" date="2025-08" db="UniProtKB">
        <authorList>
            <consortium name="Ensembl"/>
        </authorList>
    </citation>
    <scope>IDENTIFICATION</scope>
</reference>
<feature type="domain" description="Transposase Helix-turn-helix" evidence="4">
    <location>
        <begin position="198"/>
        <end position="246"/>
    </location>
</feature>
<name>A0A8C5B8S7_GADMO</name>
<proteinExistence type="predicted"/>
<dbReference type="PANTHER" id="PTHR23080">
    <property type="entry name" value="THAP DOMAIN PROTEIN"/>
    <property type="match status" value="1"/>
</dbReference>
<dbReference type="AlphaFoldDB" id="A0A8C5B8S7"/>
<feature type="domain" description="DDE Tnp4" evidence="3">
    <location>
        <begin position="276"/>
        <end position="435"/>
    </location>
</feature>
<dbReference type="GeneTree" id="ENSGT00940000164656"/>
<evidence type="ECO:0000256" key="1">
    <source>
        <dbReference type="ARBA" id="ARBA00001968"/>
    </source>
</evidence>
<evidence type="ECO:0000259" key="4">
    <source>
        <dbReference type="Pfam" id="PF13613"/>
    </source>
</evidence>
<dbReference type="PANTHER" id="PTHR23080:SF143">
    <property type="entry name" value="SI:DKEY-56D12.4"/>
    <property type="match status" value="1"/>
</dbReference>
<evidence type="ECO:0000313" key="6">
    <source>
        <dbReference type="Proteomes" id="UP000694546"/>
    </source>
</evidence>
<evidence type="ECO:0000313" key="5">
    <source>
        <dbReference type="Ensembl" id="ENSGMOP00000043639.1"/>
    </source>
</evidence>
<keyword evidence="6" id="KW-1185">Reference proteome</keyword>
<keyword evidence="2" id="KW-0479">Metal-binding</keyword>
<dbReference type="Ensembl" id="ENSGMOT00000047396.1">
    <property type="protein sequence ID" value="ENSGMOP00000043639.1"/>
    <property type="gene ID" value="ENSGMOG00000034635.1"/>
</dbReference>
<dbReference type="Pfam" id="PF13613">
    <property type="entry name" value="HTH_Tnp_4"/>
    <property type="match status" value="1"/>
</dbReference>
<sequence>MSSGTTCAVVCCSNNSKKIKNLLETECFDHKIRRRECPCPVPYRLHSMPQSRRLDWLWAFKLKHPPKKVYVCSHHFVHKRPTEDHPNPELFLGYDRPVVKKRRTIIRVEATGKPLSMLNYVSDRITLQVNSSCLHFYELHQPVLQKYLGSLTYIFMNNMPIMSLDRVDICSLYTGVSLETFNSLVSTLEGFAERASVLSVRDQILMTLIKLKLNRVLGDLGRQFHVSQSVASKVISFWIDKMEEVLRLIIWLPKETIKATMPTAFKRFFPNTTCVIDCSESLLQKAKNHDSRGESYSHYYSHNTIKYLVVVAPCGLIMFISSGYGGRASDKFITMNSGILDYLRPGDEVMADRGFLIRDLLFERRVKLVLPAFTRGGSQLTEEQVTATRRIANVRIHVERVIRRLKVYKILSHVIPINMTPKIEKILGICAALANLRGDLICER</sequence>
<reference evidence="5" key="2">
    <citation type="submission" date="2025-09" db="UniProtKB">
        <authorList>
            <consortium name="Ensembl"/>
        </authorList>
    </citation>
    <scope>IDENTIFICATION</scope>
</reference>
<dbReference type="InterPro" id="IPR027806">
    <property type="entry name" value="HARBI1_dom"/>
</dbReference>
<protein>
    <recommendedName>
        <fullName evidence="7">THAP-type domain-containing protein</fullName>
    </recommendedName>
</protein>
<evidence type="ECO:0008006" key="7">
    <source>
        <dbReference type="Google" id="ProtNLM"/>
    </source>
</evidence>
<organism evidence="5 6">
    <name type="scientific">Gadus morhua</name>
    <name type="common">Atlantic cod</name>
    <dbReference type="NCBI Taxonomy" id="8049"/>
    <lineage>
        <taxon>Eukaryota</taxon>
        <taxon>Metazoa</taxon>
        <taxon>Chordata</taxon>
        <taxon>Craniata</taxon>
        <taxon>Vertebrata</taxon>
        <taxon>Euteleostomi</taxon>
        <taxon>Actinopterygii</taxon>
        <taxon>Neopterygii</taxon>
        <taxon>Teleostei</taxon>
        <taxon>Neoteleostei</taxon>
        <taxon>Acanthomorphata</taxon>
        <taxon>Zeiogadaria</taxon>
        <taxon>Gadariae</taxon>
        <taxon>Gadiformes</taxon>
        <taxon>Gadoidei</taxon>
        <taxon>Gadidae</taxon>
        <taxon>Gadus</taxon>
    </lineage>
</organism>
<dbReference type="Pfam" id="PF13359">
    <property type="entry name" value="DDE_Tnp_4"/>
    <property type="match status" value="1"/>
</dbReference>
<dbReference type="InterPro" id="IPR027805">
    <property type="entry name" value="Transposase_HTH_dom"/>
</dbReference>
<dbReference type="OMA" id="HYKSINT"/>